<evidence type="ECO:0000313" key="1">
    <source>
        <dbReference type="EMBL" id="KXT99070.1"/>
    </source>
</evidence>
<accession>A0A139Q9E1</accession>
<gene>
    <name evidence="1" type="ORF">SMIDD28_00886</name>
</gene>
<comment type="caution">
    <text evidence="1">The sequence shown here is derived from an EMBL/GenBank/DDBJ whole genome shotgun (WGS) entry which is preliminary data.</text>
</comment>
<name>A0A139Q9E1_STRMT</name>
<dbReference type="EMBL" id="LQOA01000027">
    <property type="protein sequence ID" value="KXT99070.1"/>
    <property type="molecule type" value="Genomic_DNA"/>
</dbReference>
<dbReference type="Proteomes" id="UP000070136">
    <property type="component" value="Unassembled WGS sequence"/>
</dbReference>
<evidence type="ECO:0000313" key="2">
    <source>
        <dbReference type="Proteomes" id="UP000070136"/>
    </source>
</evidence>
<proteinExistence type="predicted"/>
<dbReference type="PATRIC" id="fig|28037.234.peg.922"/>
<organism evidence="1 2">
    <name type="scientific">Streptococcus mitis</name>
    <dbReference type="NCBI Taxonomy" id="28037"/>
    <lineage>
        <taxon>Bacteria</taxon>
        <taxon>Bacillati</taxon>
        <taxon>Bacillota</taxon>
        <taxon>Bacilli</taxon>
        <taxon>Lactobacillales</taxon>
        <taxon>Streptococcaceae</taxon>
        <taxon>Streptococcus</taxon>
        <taxon>Streptococcus mitis group</taxon>
    </lineage>
</organism>
<sequence length="59" mass="6921">MEFVDDEEKLAVERLNEYIEKAQIATSGKAKINIIGYQVARYEQINKERTYILVEEVID</sequence>
<dbReference type="RefSeq" id="WP_155719312.1">
    <property type="nucleotide sequence ID" value="NZ_KQ970262.1"/>
</dbReference>
<reference evidence="1 2" key="1">
    <citation type="submission" date="2016-01" db="EMBL/GenBank/DDBJ databases">
        <title>Highly variable Streptococcus oralis are common among viridans streptococci isolated from primates.</title>
        <authorList>
            <person name="Denapaite D."/>
            <person name="Rieger M."/>
            <person name="Koendgen S."/>
            <person name="Brueckner R."/>
            <person name="Ochigava I."/>
            <person name="Kappeler P."/>
            <person name="Maetz-Rensing K."/>
            <person name="Leendertz F."/>
            <person name="Hakenbeck R."/>
        </authorList>
    </citation>
    <scope>NUCLEOTIDE SEQUENCE [LARGE SCALE GENOMIC DNA]</scope>
    <source>
        <strain evidence="1 2">DD28</strain>
    </source>
</reference>
<dbReference type="AlphaFoldDB" id="A0A139Q9E1"/>
<protein>
    <submittedName>
        <fullName evidence="1">Uncharacterized protein</fullName>
    </submittedName>
</protein>